<dbReference type="Gene3D" id="3.40.50.300">
    <property type="entry name" value="P-loop containing nucleotide triphosphate hydrolases"/>
    <property type="match status" value="1"/>
</dbReference>
<keyword evidence="3" id="KW-0547">Nucleotide-binding</keyword>
<evidence type="ECO:0000259" key="6">
    <source>
        <dbReference type="PROSITE" id="PS50893"/>
    </source>
</evidence>
<dbReference type="STRING" id="553385.GCA_000591415_00116"/>
<proteinExistence type="inferred from homology"/>
<sequence>MLQDPHATRVLPLSSPPLLTCRDIGRQFGEHSAVSGLSFQATRGEVIGLLGPNGAGKTTSLRMLAGTLAASQGELALDGEAFDARASQRQLNRLKQRIGYLPEGAPLWPQLTVRETLDCVAGLHGLSRKIRNYRLSELMERLDIAPFANHLCAVLSKGYRRRLALAMALIHDPDILLLDEPTDGLDPLQKDSVRAFIRELGRERLIIVSTHLLEEVPRICDRVLVMASGRLGFDDTPAALAAMSLDEGILGGNRSGYGAGFGATSSLPVWRLTLGRALNDRELASASRLSGVAAITPLTQMSASSAGALANAQADVQDCTLRLTGRAGQDPRPALARWCGQMGIMFEECVRERGDIETAFRLLVMRMASEQGQRQGQNHGQLRERAGHQVRDHGQGGSP</sequence>
<dbReference type="Pfam" id="PF00005">
    <property type="entry name" value="ABC_tran"/>
    <property type="match status" value="1"/>
</dbReference>
<comment type="similarity">
    <text evidence="1">Belongs to the ABC transporter superfamily.</text>
</comment>
<name>A0A558HWZ6_9GAMM</name>
<evidence type="ECO:0000256" key="5">
    <source>
        <dbReference type="SAM" id="MobiDB-lite"/>
    </source>
</evidence>
<dbReference type="InterPro" id="IPR027417">
    <property type="entry name" value="P-loop_NTPase"/>
</dbReference>
<evidence type="ECO:0000313" key="8">
    <source>
        <dbReference type="Proteomes" id="UP000319941"/>
    </source>
</evidence>
<dbReference type="SUPFAM" id="SSF52540">
    <property type="entry name" value="P-loop containing nucleoside triphosphate hydrolases"/>
    <property type="match status" value="1"/>
</dbReference>
<evidence type="ECO:0000256" key="3">
    <source>
        <dbReference type="ARBA" id="ARBA00022741"/>
    </source>
</evidence>
<dbReference type="GO" id="GO:0005524">
    <property type="term" value="F:ATP binding"/>
    <property type="evidence" value="ECO:0007669"/>
    <property type="project" value="UniProtKB-KW"/>
</dbReference>
<evidence type="ECO:0000256" key="1">
    <source>
        <dbReference type="ARBA" id="ARBA00005417"/>
    </source>
</evidence>
<feature type="compositionally biased region" description="Polar residues" evidence="5">
    <location>
        <begin position="371"/>
        <end position="380"/>
    </location>
</feature>
<keyword evidence="2" id="KW-0813">Transport</keyword>
<evidence type="ECO:0000256" key="4">
    <source>
        <dbReference type="ARBA" id="ARBA00022840"/>
    </source>
</evidence>
<organism evidence="7 8">
    <name type="scientific">Cobetia crustatorum</name>
    <dbReference type="NCBI Taxonomy" id="553385"/>
    <lineage>
        <taxon>Bacteria</taxon>
        <taxon>Pseudomonadati</taxon>
        <taxon>Pseudomonadota</taxon>
        <taxon>Gammaproteobacteria</taxon>
        <taxon>Oceanospirillales</taxon>
        <taxon>Halomonadaceae</taxon>
        <taxon>Cobetia</taxon>
    </lineage>
</organism>
<dbReference type="SMART" id="SM00382">
    <property type="entry name" value="AAA"/>
    <property type="match status" value="1"/>
</dbReference>
<keyword evidence="8" id="KW-1185">Reference proteome</keyword>
<reference evidence="7 8" key="1">
    <citation type="submission" date="2019-07" db="EMBL/GenBank/DDBJ databases">
        <title>Diversity of Bacteria from Kongsfjorden, Arctic.</title>
        <authorList>
            <person name="Yu Y."/>
        </authorList>
    </citation>
    <scope>NUCLEOTIDE SEQUENCE [LARGE SCALE GENOMIC DNA]</scope>
    <source>
        <strain evidence="7 8">SM1923</strain>
    </source>
</reference>
<dbReference type="Proteomes" id="UP000319941">
    <property type="component" value="Unassembled WGS sequence"/>
</dbReference>
<protein>
    <submittedName>
        <fullName evidence="7">ABC transporter ATP-binding protein</fullName>
    </submittedName>
</protein>
<evidence type="ECO:0000313" key="7">
    <source>
        <dbReference type="EMBL" id="TVU73662.1"/>
    </source>
</evidence>
<dbReference type="OrthoDB" id="9781337at2"/>
<keyword evidence="4 7" id="KW-0067">ATP-binding</keyword>
<accession>A0A558HWZ6</accession>
<feature type="region of interest" description="Disordered" evidence="5">
    <location>
        <begin position="371"/>
        <end position="399"/>
    </location>
</feature>
<dbReference type="CDD" id="cd03230">
    <property type="entry name" value="ABC_DR_subfamily_A"/>
    <property type="match status" value="1"/>
</dbReference>
<dbReference type="GO" id="GO:0016887">
    <property type="term" value="F:ATP hydrolysis activity"/>
    <property type="evidence" value="ECO:0007669"/>
    <property type="project" value="InterPro"/>
</dbReference>
<dbReference type="EMBL" id="VNFH01000001">
    <property type="protein sequence ID" value="TVU73662.1"/>
    <property type="molecule type" value="Genomic_DNA"/>
</dbReference>
<dbReference type="PANTHER" id="PTHR43335">
    <property type="entry name" value="ABC TRANSPORTER, ATP-BINDING PROTEIN"/>
    <property type="match status" value="1"/>
</dbReference>
<gene>
    <name evidence="7" type="ORF">FQP86_00855</name>
</gene>
<feature type="compositionally biased region" description="Basic and acidic residues" evidence="5">
    <location>
        <begin position="381"/>
        <end position="399"/>
    </location>
</feature>
<dbReference type="PROSITE" id="PS50893">
    <property type="entry name" value="ABC_TRANSPORTER_2"/>
    <property type="match status" value="1"/>
</dbReference>
<evidence type="ECO:0000256" key="2">
    <source>
        <dbReference type="ARBA" id="ARBA00022448"/>
    </source>
</evidence>
<feature type="domain" description="ABC transporter" evidence="6">
    <location>
        <begin position="19"/>
        <end position="253"/>
    </location>
</feature>
<dbReference type="AlphaFoldDB" id="A0A558HWZ6"/>
<dbReference type="InterPro" id="IPR003439">
    <property type="entry name" value="ABC_transporter-like_ATP-bd"/>
</dbReference>
<comment type="caution">
    <text evidence="7">The sequence shown here is derived from an EMBL/GenBank/DDBJ whole genome shotgun (WGS) entry which is preliminary data.</text>
</comment>
<dbReference type="InterPro" id="IPR003593">
    <property type="entry name" value="AAA+_ATPase"/>
</dbReference>